<dbReference type="PANTHER" id="PTHR31698:SF8">
    <property type="entry name" value="LYSOZYME G-RELATED"/>
    <property type="match status" value="1"/>
</dbReference>
<evidence type="ECO:0000259" key="2">
    <source>
        <dbReference type="PROSITE" id="PS51781"/>
    </source>
</evidence>
<dbReference type="Gene3D" id="1.10.530.10">
    <property type="match status" value="1"/>
</dbReference>
<comment type="caution">
    <text evidence="3">The sequence shown here is derived from an EMBL/GenBank/DDBJ whole genome shotgun (WGS) entry which is preliminary data.</text>
</comment>
<feature type="domain" description="SH3b" evidence="2">
    <location>
        <begin position="32"/>
        <end position="100"/>
    </location>
</feature>
<dbReference type="OrthoDB" id="10001926at2759"/>
<dbReference type="GO" id="GO:0009253">
    <property type="term" value="P:peptidoglycan catabolic process"/>
    <property type="evidence" value="ECO:0007669"/>
    <property type="project" value="InterPro"/>
</dbReference>
<feature type="chain" id="PRO_5015785636" description="SH3b domain-containing protein" evidence="1">
    <location>
        <begin position="34"/>
        <end position="291"/>
    </location>
</feature>
<gene>
    <name evidence="3" type="ORF">C0Q70_02771</name>
</gene>
<dbReference type="Pfam" id="PF08239">
    <property type="entry name" value="SH3_3"/>
    <property type="match status" value="1"/>
</dbReference>
<evidence type="ECO:0000313" key="4">
    <source>
        <dbReference type="Proteomes" id="UP000245119"/>
    </source>
</evidence>
<accession>A0A2T7PQW0</accession>
<dbReference type="SMART" id="SM00287">
    <property type="entry name" value="SH3b"/>
    <property type="match status" value="1"/>
</dbReference>
<dbReference type="PROSITE" id="PS51781">
    <property type="entry name" value="SH3B"/>
    <property type="match status" value="1"/>
</dbReference>
<name>A0A2T7PQW0_POMCA</name>
<organism evidence="3 4">
    <name type="scientific">Pomacea canaliculata</name>
    <name type="common">Golden apple snail</name>
    <dbReference type="NCBI Taxonomy" id="400727"/>
    <lineage>
        <taxon>Eukaryota</taxon>
        <taxon>Metazoa</taxon>
        <taxon>Spiralia</taxon>
        <taxon>Lophotrochozoa</taxon>
        <taxon>Mollusca</taxon>
        <taxon>Gastropoda</taxon>
        <taxon>Caenogastropoda</taxon>
        <taxon>Architaenioglossa</taxon>
        <taxon>Ampullarioidea</taxon>
        <taxon>Ampullariidae</taxon>
        <taxon>Pomacea</taxon>
    </lineage>
</organism>
<feature type="signal peptide" evidence="1">
    <location>
        <begin position="1"/>
        <end position="33"/>
    </location>
</feature>
<protein>
    <recommendedName>
        <fullName evidence="2">SH3b domain-containing protein</fullName>
    </recommendedName>
</protein>
<dbReference type="Proteomes" id="UP000245119">
    <property type="component" value="Linkage Group LG2"/>
</dbReference>
<dbReference type="InterPro" id="IPR023346">
    <property type="entry name" value="Lysozyme-like_dom_sf"/>
</dbReference>
<sequence>MTGRHTFETVTRTVDMRFFVALLLLQLYSRSEAAQCACATTTLNVRSAAGTSHNVVHVMNSGDCATYSGQSSQADGYTWLHVTVGGQSGWAASNWLHVVECSSGGSSSGGVLCHGNIDNLHPTGMHSGGTTASHSAVHLHITTLNNMKTCYEQVAHTHCIEASVIAAIASRESNGGDSLTAGGYGDNGHAWGILQCDFTHSGLPCKECGARTCCHIEMMVGRLLIPYINQVAAKHPTWSKSRLCRVCGVAAYNSGVGNVQTWAGLDHGTTGNDYSNDVIARAKYLKSLGWS</sequence>
<dbReference type="InterPro" id="IPR003646">
    <property type="entry name" value="SH3-like_bac-type"/>
</dbReference>
<dbReference type="AlphaFoldDB" id="A0A2T7PQW0"/>
<dbReference type="PANTHER" id="PTHR31698">
    <property type="entry name" value="LYSOZYME G FAMILY MEMBER"/>
    <property type="match status" value="1"/>
</dbReference>
<dbReference type="InterPro" id="IPR002152">
    <property type="entry name" value="Glyco_hydro_23"/>
</dbReference>
<dbReference type="SUPFAM" id="SSF53955">
    <property type="entry name" value="Lysozyme-like"/>
    <property type="match status" value="1"/>
</dbReference>
<reference evidence="3 4" key="1">
    <citation type="submission" date="2018-04" db="EMBL/GenBank/DDBJ databases">
        <title>The genome of golden apple snail Pomacea canaliculata provides insight into stress tolerance and invasive adaptation.</title>
        <authorList>
            <person name="Liu C."/>
            <person name="Liu B."/>
            <person name="Ren Y."/>
            <person name="Zhang Y."/>
            <person name="Wang H."/>
            <person name="Li S."/>
            <person name="Jiang F."/>
            <person name="Yin L."/>
            <person name="Zhang G."/>
            <person name="Qian W."/>
            <person name="Fan W."/>
        </authorList>
    </citation>
    <scope>NUCLEOTIDE SEQUENCE [LARGE SCALE GENOMIC DNA]</scope>
    <source>
        <strain evidence="3">SZHN2017</strain>
        <tissue evidence="3">Muscle</tissue>
    </source>
</reference>
<dbReference type="EMBL" id="PZQS01000002">
    <property type="protein sequence ID" value="PVD35805.1"/>
    <property type="molecule type" value="Genomic_DNA"/>
</dbReference>
<dbReference type="PRINTS" id="PR00749">
    <property type="entry name" value="LYSOZYMEG"/>
</dbReference>
<keyword evidence="1" id="KW-0732">Signal</keyword>
<dbReference type="Gene3D" id="2.30.30.40">
    <property type="entry name" value="SH3 Domains"/>
    <property type="match status" value="1"/>
</dbReference>
<evidence type="ECO:0000256" key="1">
    <source>
        <dbReference type="SAM" id="SignalP"/>
    </source>
</evidence>
<keyword evidence="4" id="KW-1185">Reference proteome</keyword>
<evidence type="ECO:0000313" key="3">
    <source>
        <dbReference type="EMBL" id="PVD35805.1"/>
    </source>
</evidence>
<proteinExistence type="predicted"/>
<dbReference type="GO" id="GO:0003796">
    <property type="term" value="F:lysozyme activity"/>
    <property type="evidence" value="ECO:0007669"/>
    <property type="project" value="InterPro"/>
</dbReference>